<dbReference type="RefSeq" id="WP_095327971.1">
    <property type="nucleotide sequence ID" value="NZ_NPBS01000045.1"/>
</dbReference>
<organism evidence="2 3">
    <name type="scientific">Shouchella clausii</name>
    <name type="common">Alkalihalobacillus clausii</name>
    <dbReference type="NCBI Taxonomy" id="79880"/>
    <lineage>
        <taxon>Bacteria</taxon>
        <taxon>Bacillati</taxon>
        <taxon>Bacillota</taxon>
        <taxon>Bacilli</taxon>
        <taxon>Bacillales</taxon>
        <taxon>Bacillaceae</taxon>
        <taxon>Shouchella</taxon>
    </lineage>
</organism>
<keyword evidence="1" id="KW-1133">Transmembrane helix</keyword>
<feature type="transmembrane region" description="Helical" evidence="1">
    <location>
        <begin position="6"/>
        <end position="23"/>
    </location>
</feature>
<protein>
    <submittedName>
        <fullName evidence="2">Uncharacterized protein</fullName>
    </submittedName>
</protein>
<reference evidence="2 3" key="1">
    <citation type="submission" date="2017-07" db="EMBL/GenBank/DDBJ databases">
        <title>Isolation and whole genome analysis of endospore-forming bacteria from heroin.</title>
        <authorList>
            <person name="Kalinowski J."/>
            <person name="Ahrens B."/>
            <person name="Al-Dilaimi A."/>
            <person name="Winkler A."/>
            <person name="Wibberg D."/>
            <person name="Schleenbecker U."/>
            <person name="Ruckert C."/>
            <person name="Wolfel R."/>
            <person name="Grass G."/>
        </authorList>
    </citation>
    <scope>NUCLEOTIDE SEQUENCE [LARGE SCALE GENOMIC DNA]</scope>
    <source>
        <strain evidence="2 3">7523-2</strain>
    </source>
</reference>
<sequence length="80" mass="8650">MATIGILIIASISVIVFIVAVFARHTIKPNYLASVFCLLISVVVLIEIVSHGTRKALTFGTILLLSLFAAFFAADLKMIK</sequence>
<feature type="transmembrane region" description="Helical" evidence="1">
    <location>
        <begin position="56"/>
        <end position="74"/>
    </location>
</feature>
<feature type="transmembrane region" description="Helical" evidence="1">
    <location>
        <begin position="30"/>
        <end position="50"/>
    </location>
</feature>
<dbReference type="AlphaFoldDB" id="A0A268S0Q5"/>
<dbReference type="EMBL" id="NPBS01000045">
    <property type="protein sequence ID" value="PAF26070.1"/>
    <property type="molecule type" value="Genomic_DNA"/>
</dbReference>
<name>A0A268S0Q5_SHOCL</name>
<evidence type="ECO:0000313" key="3">
    <source>
        <dbReference type="Proteomes" id="UP000216133"/>
    </source>
</evidence>
<evidence type="ECO:0000313" key="2">
    <source>
        <dbReference type="EMBL" id="PAF26070.1"/>
    </source>
</evidence>
<gene>
    <name evidence="2" type="ORF">CHH61_10280</name>
</gene>
<proteinExistence type="predicted"/>
<accession>A0A268S0Q5</accession>
<evidence type="ECO:0000256" key="1">
    <source>
        <dbReference type="SAM" id="Phobius"/>
    </source>
</evidence>
<keyword evidence="1" id="KW-0812">Transmembrane</keyword>
<dbReference type="Proteomes" id="UP000216133">
    <property type="component" value="Unassembled WGS sequence"/>
</dbReference>
<keyword evidence="1" id="KW-0472">Membrane</keyword>
<comment type="caution">
    <text evidence="2">The sequence shown here is derived from an EMBL/GenBank/DDBJ whole genome shotgun (WGS) entry which is preliminary data.</text>
</comment>